<sequence>MFDSVLVANRGEIAVRVIRACHDLGLRAVAVYSDADRESRHVALADAAVRIGEASPADSYLNIERILGAARESGAGAVHPGYGFLSENAGLARAVTDAGLTFIGPPATAIEVMGDKVAARRAAVEAGVPVVPGSDGALADAEAAVAFARQHGFPLALKALHGGGGRGMRIVRAPGELPVAFEAAVREATLAFGRGDCYAERYLERPRHIEVQILADHRGTVLALGDRDCSVQRRHQKLIEEAPAPGLDPAVRRAIADAAVRLARHVGYTNAGTCEFLLDTDGRTFYFLEMNTRLQVEHPVTEQVTGIDLVTEQIRVAGGMPLGRVQRDVTVTGHAVEVRINAEDPAESFAPRSGKVHALTPPLGPWVRFDTGLEAGQEISPYYDSLIGKLVTWGANRDQALHRMARALDEFQLAGPATTLPFHRLALAHPQFVRAEHSTVSVESEWDLSDLEPAETGDVTVQPEAAPRRDVRLPLGDRVFTITITGTAHDAARASSARRRQSGATATRTDRPAAETPELRSPIQGVVSRLDAKDGDEVRPGDPICVVEAMKMENVVVAHRSGRLTLTRKAGEGVEHRAVLAVIEP</sequence>
<dbReference type="NCBIfam" id="NF006367">
    <property type="entry name" value="PRK08591.1"/>
    <property type="match status" value="1"/>
</dbReference>
<organism evidence="12 13">
    <name type="scientific">Amycolatopsis acididurans</name>
    <dbReference type="NCBI Taxonomy" id="2724524"/>
    <lineage>
        <taxon>Bacteria</taxon>
        <taxon>Bacillati</taxon>
        <taxon>Actinomycetota</taxon>
        <taxon>Actinomycetes</taxon>
        <taxon>Pseudonocardiales</taxon>
        <taxon>Pseudonocardiaceae</taxon>
        <taxon>Amycolatopsis</taxon>
    </lineage>
</organism>
<dbReference type="InterPro" id="IPR005482">
    <property type="entry name" value="Biotin_COase_C"/>
</dbReference>
<evidence type="ECO:0000256" key="6">
    <source>
        <dbReference type="ARBA" id="ARBA00023267"/>
    </source>
</evidence>
<feature type="region of interest" description="Disordered" evidence="8">
    <location>
        <begin position="444"/>
        <end position="468"/>
    </location>
</feature>
<dbReference type="InterPro" id="IPR005481">
    <property type="entry name" value="BC-like_N"/>
</dbReference>
<evidence type="ECO:0000259" key="10">
    <source>
        <dbReference type="PROSITE" id="PS50975"/>
    </source>
</evidence>
<keyword evidence="6" id="KW-0092">Biotin</keyword>
<protein>
    <recommendedName>
        <fullName evidence="2">biotin carboxylase</fullName>
        <ecNumber evidence="2">6.3.4.14</ecNumber>
    </recommendedName>
</protein>
<dbReference type="PROSITE" id="PS00867">
    <property type="entry name" value="CPSASE_2"/>
    <property type="match status" value="1"/>
</dbReference>
<evidence type="ECO:0000259" key="11">
    <source>
        <dbReference type="PROSITE" id="PS50979"/>
    </source>
</evidence>
<name>A0ABX1JGT7_9PSEU</name>
<keyword evidence="13" id="KW-1185">Reference proteome</keyword>
<comment type="caution">
    <text evidence="12">The sequence shown here is derived from an EMBL/GenBank/DDBJ whole genome shotgun (WGS) entry which is preliminary data.</text>
</comment>
<dbReference type="EC" id="6.3.4.14" evidence="2"/>
<comment type="cofactor">
    <cofactor evidence="1">
        <name>biotin</name>
        <dbReference type="ChEBI" id="CHEBI:57586"/>
    </cofactor>
</comment>
<dbReference type="RefSeq" id="WP_168521492.1">
    <property type="nucleotide sequence ID" value="NZ_JAAXLS010000047.1"/>
</dbReference>
<dbReference type="Gene3D" id="2.40.50.100">
    <property type="match status" value="1"/>
</dbReference>
<dbReference type="InterPro" id="IPR005479">
    <property type="entry name" value="CPAse_ATP-bd"/>
</dbReference>
<keyword evidence="4 7" id="KW-0547">Nucleotide-binding</keyword>
<feature type="domain" description="Lipoyl-binding" evidence="9">
    <location>
        <begin position="505"/>
        <end position="584"/>
    </location>
</feature>
<dbReference type="CDD" id="cd06850">
    <property type="entry name" value="biotinyl_domain"/>
    <property type="match status" value="1"/>
</dbReference>
<gene>
    <name evidence="12" type="ORF">HFP15_34810</name>
</gene>
<dbReference type="EMBL" id="JAAXLS010000047">
    <property type="protein sequence ID" value="NKQ58044.1"/>
    <property type="molecule type" value="Genomic_DNA"/>
</dbReference>
<dbReference type="SMART" id="SM00878">
    <property type="entry name" value="Biotin_carb_C"/>
    <property type="match status" value="1"/>
</dbReference>
<evidence type="ECO:0000256" key="4">
    <source>
        <dbReference type="ARBA" id="ARBA00022741"/>
    </source>
</evidence>
<keyword evidence="3" id="KW-0436">Ligase</keyword>
<dbReference type="InterPro" id="IPR011764">
    <property type="entry name" value="Biotin_carboxylation_dom"/>
</dbReference>
<keyword evidence="5 7" id="KW-0067">ATP-binding</keyword>
<dbReference type="InterPro" id="IPR016185">
    <property type="entry name" value="PreATP-grasp_dom_sf"/>
</dbReference>
<evidence type="ECO:0000259" key="9">
    <source>
        <dbReference type="PROSITE" id="PS50968"/>
    </source>
</evidence>
<dbReference type="InterPro" id="IPR000089">
    <property type="entry name" value="Biotin_lipoyl"/>
</dbReference>
<dbReference type="Pfam" id="PF00289">
    <property type="entry name" value="Biotin_carb_N"/>
    <property type="match status" value="1"/>
</dbReference>
<evidence type="ECO:0000256" key="8">
    <source>
        <dbReference type="SAM" id="MobiDB-lite"/>
    </source>
</evidence>
<feature type="domain" description="Biotin carboxylation" evidence="11">
    <location>
        <begin position="1"/>
        <end position="447"/>
    </location>
</feature>
<evidence type="ECO:0000256" key="3">
    <source>
        <dbReference type="ARBA" id="ARBA00022598"/>
    </source>
</evidence>
<dbReference type="Pfam" id="PF00364">
    <property type="entry name" value="Biotin_lipoyl"/>
    <property type="match status" value="1"/>
</dbReference>
<feature type="compositionally biased region" description="Acidic residues" evidence="8">
    <location>
        <begin position="444"/>
        <end position="455"/>
    </location>
</feature>
<dbReference type="InterPro" id="IPR011053">
    <property type="entry name" value="Single_hybrid_motif"/>
</dbReference>
<evidence type="ECO:0000313" key="12">
    <source>
        <dbReference type="EMBL" id="NKQ58044.1"/>
    </source>
</evidence>
<evidence type="ECO:0000256" key="2">
    <source>
        <dbReference type="ARBA" id="ARBA00013263"/>
    </source>
</evidence>
<dbReference type="InterPro" id="IPR001882">
    <property type="entry name" value="Biotin_BS"/>
</dbReference>
<dbReference type="InterPro" id="IPR011761">
    <property type="entry name" value="ATP-grasp"/>
</dbReference>
<dbReference type="PROSITE" id="PS50979">
    <property type="entry name" value="BC"/>
    <property type="match status" value="1"/>
</dbReference>
<dbReference type="Proteomes" id="UP000715441">
    <property type="component" value="Unassembled WGS sequence"/>
</dbReference>
<dbReference type="PROSITE" id="PS00188">
    <property type="entry name" value="BIOTIN"/>
    <property type="match status" value="1"/>
</dbReference>
<dbReference type="Pfam" id="PF02786">
    <property type="entry name" value="CPSase_L_D2"/>
    <property type="match status" value="1"/>
</dbReference>
<evidence type="ECO:0000256" key="1">
    <source>
        <dbReference type="ARBA" id="ARBA00001953"/>
    </source>
</evidence>
<dbReference type="SUPFAM" id="SSF52440">
    <property type="entry name" value="PreATP-grasp domain"/>
    <property type="match status" value="1"/>
</dbReference>
<dbReference type="InterPro" id="IPR011054">
    <property type="entry name" value="Rudment_hybrid_motif"/>
</dbReference>
<dbReference type="PROSITE" id="PS50968">
    <property type="entry name" value="BIOTINYL_LIPOYL"/>
    <property type="match status" value="1"/>
</dbReference>
<evidence type="ECO:0000256" key="7">
    <source>
        <dbReference type="PROSITE-ProRule" id="PRU00409"/>
    </source>
</evidence>
<dbReference type="SUPFAM" id="SSF56059">
    <property type="entry name" value="Glutathione synthetase ATP-binding domain-like"/>
    <property type="match status" value="1"/>
</dbReference>
<dbReference type="SUPFAM" id="SSF51246">
    <property type="entry name" value="Rudiment single hybrid motif"/>
    <property type="match status" value="1"/>
</dbReference>
<evidence type="ECO:0000313" key="13">
    <source>
        <dbReference type="Proteomes" id="UP000715441"/>
    </source>
</evidence>
<reference evidence="12 13" key="1">
    <citation type="submission" date="2020-04" db="EMBL/GenBank/DDBJ databases">
        <title>Novel species.</title>
        <authorList>
            <person name="Teo W.F.A."/>
            <person name="Lipun K."/>
            <person name="Srisuk N."/>
            <person name="Duangmal K."/>
        </authorList>
    </citation>
    <scope>NUCLEOTIDE SEQUENCE [LARGE SCALE GENOMIC DNA]</scope>
    <source>
        <strain evidence="12 13">K13G38</strain>
    </source>
</reference>
<dbReference type="Gene3D" id="3.30.470.20">
    <property type="entry name" value="ATP-grasp fold, B domain"/>
    <property type="match status" value="1"/>
</dbReference>
<dbReference type="PANTHER" id="PTHR18866:SF33">
    <property type="entry name" value="METHYLCROTONOYL-COA CARBOXYLASE SUBUNIT ALPHA, MITOCHONDRIAL-RELATED"/>
    <property type="match status" value="1"/>
</dbReference>
<evidence type="ECO:0000256" key="5">
    <source>
        <dbReference type="ARBA" id="ARBA00022840"/>
    </source>
</evidence>
<feature type="domain" description="ATP-grasp" evidence="10">
    <location>
        <begin position="120"/>
        <end position="318"/>
    </location>
</feature>
<dbReference type="Pfam" id="PF02785">
    <property type="entry name" value="Biotin_carb_C"/>
    <property type="match status" value="1"/>
</dbReference>
<proteinExistence type="predicted"/>
<dbReference type="PROSITE" id="PS50975">
    <property type="entry name" value="ATP_GRASP"/>
    <property type="match status" value="1"/>
</dbReference>
<accession>A0ABX1JGT7</accession>
<dbReference type="PANTHER" id="PTHR18866">
    <property type="entry name" value="CARBOXYLASE:PYRUVATE/ACETYL-COA/PROPIONYL-COA CARBOXYLASE"/>
    <property type="match status" value="1"/>
</dbReference>
<dbReference type="InterPro" id="IPR050856">
    <property type="entry name" value="Biotin_carboxylase_complex"/>
</dbReference>
<dbReference type="SUPFAM" id="SSF51230">
    <property type="entry name" value="Single hybrid motif"/>
    <property type="match status" value="1"/>
</dbReference>
<feature type="region of interest" description="Disordered" evidence="8">
    <location>
        <begin position="490"/>
        <end position="520"/>
    </location>
</feature>